<dbReference type="SUPFAM" id="SSF88659">
    <property type="entry name" value="Sigma3 and sigma4 domains of RNA polymerase sigma factors"/>
    <property type="match status" value="1"/>
</dbReference>
<name>A0A419W5A3_9BACT</name>
<evidence type="ECO:0000256" key="1">
    <source>
        <dbReference type="ARBA" id="ARBA00010641"/>
    </source>
</evidence>
<keyword evidence="8" id="KW-1185">Reference proteome</keyword>
<dbReference type="Proteomes" id="UP000283387">
    <property type="component" value="Unassembled WGS sequence"/>
</dbReference>
<reference evidence="7 8" key="1">
    <citation type="submission" date="2018-09" db="EMBL/GenBank/DDBJ databases">
        <title>Genomic Encyclopedia of Archaeal and Bacterial Type Strains, Phase II (KMG-II): from individual species to whole genera.</title>
        <authorList>
            <person name="Goeker M."/>
        </authorList>
    </citation>
    <scope>NUCLEOTIDE SEQUENCE [LARGE SCALE GENOMIC DNA]</scope>
    <source>
        <strain evidence="7 8">DSM 27148</strain>
    </source>
</reference>
<dbReference type="NCBIfam" id="TIGR02937">
    <property type="entry name" value="sigma70-ECF"/>
    <property type="match status" value="1"/>
</dbReference>
<sequence>MPKPSEDFLLWNDFRNGEEYALAEIYSRYADSLYSYGKKFTSNSEIVKDTIQDLFFNLIRTRSKLGTTDNVYFYLLRSYRRALSRNLKKTENTKVFQLNTDLPAMQLRYHLEEELLQKESLDNRERIILRSLQQLSPKQREIIYYRFTCDFDYEQICELMKLKYDSARKMVFRAIKILREHLENDKQLILLVLNFQ</sequence>
<organism evidence="7 8">
    <name type="scientific">Mangrovibacterium diazotrophicum</name>
    <dbReference type="NCBI Taxonomy" id="1261403"/>
    <lineage>
        <taxon>Bacteria</taxon>
        <taxon>Pseudomonadati</taxon>
        <taxon>Bacteroidota</taxon>
        <taxon>Bacteroidia</taxon>
        <taxon>Marinilabiliales</taxon>
        <taxon>Prolixibacteraceae</taxon>
        <taxon>Mangrovibacterium</taxon>
    </lineage>
</organism>
<dbReference type="GO" id="GO:0003677">
    <property type="term" value="F:DNA binding"/>
    <property type="evidence" value="ECO:0007669"/>
    <property type="project" value="InterPro"/>
</dbReference>
<dbReference type="RefSeq" id="WP_120272018.1">
    <property type="nucleotide sequence ID" value="NZ_RAPN01000001.1"/>
</dbReference>
<dbReference type="InterPro" id="IPR013249">
    <property type="entry name" value="RNA_pol_sigma70_r4_t2"/>
</dbReference>
<evidence type="ECO:0000259" key="5">
    <source>
        <dbReference type="Pfam" id="PF04542"/>
    </source>
</evidence>
<dbReference type="Pfam" id="PF04542">
    <property type="entry name" value="Sigma70_r2"/>
    <property type="match status" value="1"/>
</dbReference>
<dbReference type="EMBL" id="RAPN01000001">
    <property type="protein sequence ID" value="RKD90627.1"/>
    <property type="molecule type" value="Genomic_DNA"/>
</dbReference>
<dbReference type="InterPro" id="IPR014284">
    <property type="entry name" value="RNA_pol_sigma-70_dom"/>
</dbReference>
<evidence type="ECO:0000256" key="4">
    <source>
        <dbReference type="ARBA" id="ARBA00023163"/>
    </source>
</evidence>
<dbReference type="PANTHER" id="PTHR43133">
    <property type="entry name" value="RNA POLYMERASE ECF-TYPE SIGMA FACTO"/>
    <property type="match status" value="1"/>
</dbReference>
<dbReference type="OrthoDB" id="1121921at2"/>
<comment type="caution">
    <text evidence="7">The sequence shown here is derived from an EMBL/GenBank/DDBJ whole genome shotgun (WGS) entry which is preliminary data.</text>
</comment>
<feature type="domain" description="RNA polymerase sigma factor 70 region 4 type 2" evidence="6">
    <location>
        <begin position="126"/>
        <end position="176"/>
    </location>
</feature>
<dbReference type="Gene3D" id="1.10.10.10">
    <property type="entry name" value="Winged helix-like DNA-binding domain superfamily/Winged helix DNA-binding domain"/>
    <property type="match status" value="1"/>
</dbReference>
<dbReference type="SUPFAM" id="SSF88946">
    <property type="entry name" value="Sigma2 domain of RNA polymerase sigma factors"/>
    <property type="match status" value="1"/>
</dbReference>
<dbReference type="Pfam" id="PF08281">
    <property type="entry name" value="Sigma70_r4_2"/>
    <property type="match status" value="1"/>
</dbReference>
<evidence type="ECO:0000313" key="7">
    <source>
        <dbReference type="EMBL" id="RKD90627.1"/>
    </source>
</evidence>
<dbReference type="InterPro" id="IPR036388">
    <property type="entry name" value="WH-like_DNA-bd_sf"/>
</dbReference>
<keyword evidence="3" id="KW-0731">Sigma factor</keyword>
<dbReference type="GO" id="GO:0016987">
    <property type="term" value="F:sigma factor activity"/>
    <property type="evidence" value="ECO:0007669"/>
    <property type="project" value="UniProtKB-KW"/>
</dbReference>
<dbReference type="InterPro" id="IPR007627">
    <property type="entry name" value="RNA_pol_sigma70_r2"/>
</dbReference>
<feature type="domain" description="RNA polymerase sigma-70 region 2" evidence="5">
    <location>
        <begin position="25"/>
        <end position="90"/>
    </location>
</feature>
<comment type="similarity">
    <text evidence="1">Belongs to the sigma-70 factor family. ECF subfamily.</text>
</comment>
<evidence type="ECO:0000313" key="8">
    <source>
        <dbReference type="Proteomes" id="UP000283387"/>
    </source>
</evidence>
<dbReference type="GO" id="GO:0006352">
    <property type="term" value="P:DNA-templated transcription initiation"/>
    <property type="evidence" value="ECO:0007669"/>
    <property type="project" value="InterPro"/>
</dbReference>
<dbReference type="PANTHER" id="PTHR43133:SF46">
    <property type="entry name" value="RNA POLYMERASE SIGMA-70 FACTOR ECF SUBFAMILY"/>
    <property type="match status" value="1"/>
</dbReference>
<accession>A0A419W5A3</accession>
<keyword evidence="4" id="KW-0804">Transcription</keyword>
<evidence type="ECO:0000256" key="3">
    <source>
        <dbReference type="ARBA" id="ARBA00023082"/>
    </source>
</evidence>
<proteinExistence type="inferred from homology"/>
<keyword evidence="2" id="KW-0805">Transcription regulation</keyword>
<protein>
    <submittedName>
        <fullName evidence="7">RNA polymerase sigma factor (Sigma-70 family)</fullName>
    </submittedName>
</protein>
<dbReference type="Gene3D" id="1.10.1740.10">
    <property type="match status" value="1"/>
</dbReference>
<gene>
    <name evidence="7" type="ORF">BC643_0968</name>
</gene>
<evidence type="ECO:0000256" key="2">
    <source>
        <dbReference type="ARBA" id="ARBA00023015"/>
    </source>
</evidence>
<dbReference type="AlphaFoldDB" id="A0A419W5A3"/>
<dbReference type="InterPro" id="IPR039425">
    <property type="entry name" value="RNA_pol_sigma-70-like"/>
</dbReference>
<dbReference type="InterPro" id="IPR013324">
    <property type="entry name" value="RNA_pol_sigma_r3/r4-like"/>
</dbReference>
<evidence type="ECO:0000259" key="6">
    <source>
        <dbReference type="Pfam" id="PF08281"/>
    </source>
</evidence>
<dbReference type="InterPro" id="IPR013325">
    <property type="entry name" value="RNA_pol_sigma_r2"/>
</dbReference>